<dbReference type="GO" id="GO:0005828">
    <property type="term" value="C:kinetochore microtubule"/>
    <property type="evidence" value="ECO:0007669"/>
    <property type="project" value="TreeGrafter"/>
</dbReference>
<feature type="domain" description="KNTC1 second ARM-repeats" evidence="3">
    <location>
        <begin position="707"/>
        <end position="845"/>
    </location>
</feature>
<dbReference type="GO" id="GO:0031267">
    <property type="term" value="F:small GTPase binding"/>
    <property type="evidence" value="ECO:0007669"/>
    <property type="project" value="TreeGrafter"/>
</dbReference>
<gene>
    <name evidence="5" type="primary">CSON008201</name>
</gene>
<evidence type="ECO:0000259" key="2">
    <source>
        <dbReference type="Pfam" id="PF24504"/>
    </source>
</evidence>
<dbReference type="Pfam" id="PF24516">
    <property type="entry name" value="ARM_KNTC1_2nd"/>
    <property type="match status" value="1"/>
</dbReference>
<dbReference type="InterPro" id="IPR052802">
    <property type="entry name" value="KNTC1"/>
</dbReference>
<dbReference type="InterPro" id="IPR055404">
    <property type="entry name" value="ARM_KNTC1_2nd"/>
</dbReference>
<dbReference type="OMA" id="FYELYLC"/>
<accession>A0A336KE21</accession>
<dbReference type="VEuPathDB" id="VectorBase:CSON008201"/>
<name>A0A336KE21_CULSO</name>
<dbReference type="EMBL" id="UFQT01000309">
    <property type="protein sequence ID" value="SSX23091.1"/>
    <property type="molecule type" value="Genomic_DNA"/>
</dbReference>
<dbReference type="EMBL" id="UFQS01000309">
    <property type="protein sequence ID" value="SSX02717.1"/>
    <property type="molecule type" value="Genomic_DNA"/>
</dbReference>
<reference evidence="5" key="1">
    <citation type="submission" date="2018-04" db="EMBL/GenBank/DDBJ databases">
        <authorList>
            <person name="Go L.Y."/>
            <person name="Mitchell J.A."/>
        </authorList>
    </citation>
    <scope>NUCLEOTIDE SEQUENCE</scope>
    <source>
        <tissue evidence="5">Whole organism</tissue>
    </source>
</reference>
<proteinExistence type="predicted"/>
<dbReference type="GO" id="GO:0000070">
    <property type="term" value="P:mitotic sister chromatid segregation"/>
    <property type="evidence" value="ECO:0007669"/>
    <property type="project" value="TreeGrafter"/>
</dbReference>
<evidence type="ECO:0000259" key="1">
    <source>
        <dbReference type="Pfam" id="PF10493"/>
    </source>
</evidence>
<dbReference type="GO" id="GO:0007094">
    <property type="term" value="P:mitotic spindle assembly checkpoint signaling"/>
    <property type="evidence" value="ECO:0007669"/>
    <property type="project" value="TreeGrafter"/>
</dbReference>
<feature type="domain" description="KNTC1 first ARM-repeats" evidence="4">
    <location>
        <begin position="365"/>
        <end position="592"/>
    </location>
</feature>
<dbReference type="PANTHER" id="PTHR15688">
    <property type="entry name" value="KINETOCHORE-ASSOCIATED PROTEIN 1"/>
    <property type="match status" value="1"/>
</dbReference>
<feature type="domain" description="Rod N-terminal" evidence="2">
    <location>
        <begin position="136"/>
        <end position="359"/>
    </location>
</feature>
<dbReference type="InterPro" id="IPR019527">
    <property type="entry name" value="RZZ-complex_KNTC1/ROD_C"/>
</dbReference>
<reference evidence="6" key="2">
    <citation type="submission" date="2018-07" db="EMBL/GenBank/DDBJ databases">
        <authorList>
            <person name="Quirk P.G."/>
            <person name="Krulwich T.A."/>
        </authorList>
    </citation>
    <scope>NUCLEOTIDE SEQUENCE</scope>
</reference>
<evidence type="ECO:0000313" key="6">
    <source>
        <dbReference type="EMBL" id="SSX23091.1"/>
    </source>
</evidence>
<dbReference type="InterPro" id="IPR055403">
    <property type="entry name" value="ARM_KNTC1_1st"/>
</dbReference>
<sequence length="2024" mass="234692">MWSRFEPSVIEDETINNAFSTNGLFKIGFEGDEEVSKSVPHLQSVVQNEKMVIAVEQSLFLLQNENATNANFVELPASFDCFCVSNSGNIVVSCLSDGSIIGCHIDGKVLFNLVILEEDIQQGHEKSFTGITSLGNDFYALTTYGKLYRLSNIDEKLMLDLCEESENSTVNETLSNNVILERLFNFKQEFAIQNFVIFDHFGKVMCIFSIRQEMYFYHENAIQKIKMPKWIPDVKSIYNFDHYIIGLTTEGKLFEICPFTKMMSKIEGYDFLLEELILMESNSEEIELLCLTKPDESSRCIKIITFPLMNCKNELTMELDTWLVGQSKSSVNMYYVNGVRNAAGNVCKIEMKIISETEPELRLKKLIQREHFDEAKEFALQFELSLQPIFEAKARKLCNQIAFQQRLDIEVAFNELHSILKEIESPIFFNSVAQYEFPNRNIMKTYLEFISSRLNSNEFANSVKAITEKLLRLETLKLIDPNELYLEWRQFVHHTNLLNFCKEMFKSNFAAAQLIWSRHTASLLPYTTINGLVSFLNAVPATVEPFDIVQWLKHFTPSVLQIYPNFMSHIVEWSIAKTKSLQYSPYWPEIGLEFANNINGILKDVKFLYANIQRKYESCIEAIDEIIIALEDLSILKKSYNLNITMDDYIKDSMEDTAYNLLQRVQLSNFNALVNDFLYPIFKEKCLSPENSIKKYIHYLALHNHYTDWAERSVTAIEMLHNENDKFSSALTILKAAPVPWSPILNELMKYGEGGHPLAQEIYVEYKNQAIKVMKKKYGWPLDLPAMDLMLLVKRIIFMNLPEMVNDVKMVLENASDITVQANIYLVLMLVKSNKVETAFEFLKDVKTEYRKEVYTRLISTVIQMIDNRDVENNENYLDLIKTIDSLLNGECSQRVHDIIKVLKLRNEFGLSVNIINLHETDELLRQGIVRIIEIISKLTEKSLFHQIMSKLKRLSIALDVPLTQAILEFCMHAGNKSVTMNFVAFILSSSMRIEKKFIPHIIELIVVVLKQELLMVSYDDESPDLLVYALTHKLLERIQIDDTLYVAEINELFQWTIIGTQFYRNHEISDALKDFQKDHQITKDMLKKSVTSNDSPHDKNVERKRVSLSVFEQISSPIERHEKNLRANDEINVANRALSIALKTVILFANSEELAMMKLKNYLQAEMQSESNEEDLTNELTSLLEKLIKNKQHMRAFLIMQRLRQYKSEAGCSLYSESHRKSLQRKVLKAIITQKNVNFNEGLNVLLSDNFTEDQFAALKEAVKVSEAFTINYFTLLEKYFQIKGDRNQVIAAKRARIEFCYHQELCRIDETLKYKKSLDFSSIQDLVKDLKGRALPTDLLQKMSQDFGWNYDEILVLQIINLLSTQKLEFETTTDVFGKEEIQVKTTVDELMNVCQPYVNEIHDRVLLAREIKQHLKQFNFYFYELYLCSIKILEYIDQLPVDMELWKNVLTFLIQSSTTRKNRAGQIESDWWFKTSPDGAVLPQIAKYRVPFFPLIAEPLKNILDNEISVDNCEKWLPLIQLVSLIKNEDPQDEIECFCMTAVKNSFTERKTIIEDTGVWLLTETNDRFLQGVLRLVDHMRSKSRIAFMLYFTMNYSPEGIDQVNAAHHCYNFIITHEEELIKHPKAKDIVMKIKQKYPILKIQHLLHQYGLVEDRLMILAQNPYELISTLYTHESILKDQKFNINRLNEEIAKLHGLDLYRIQMKLVEKWLGLDSQVRRSCEGGETTLLEETAVHGGEDDFGSVSDENIVRAYYILKSWDTEKAMSFLQFFILEPHTSNSTGKELQLVECYTKLSNKDNADTFEELISPEYYNILKCVHHMSQLGYKINKDKFKVVEKLTLLKEIWQKHADDTRGLELIVYICLGFEIYEPLVWNGVLKQMIAKDMIQHLQSLVVILSTRTELLHVSALTSAWMAVIKAPFIRGKSSDSDQTLTKSLILLQSCPLSAYLDYVELTELCLRLGRVHIAALFIAYASEKQTEKLINMIQPYITNRLKSEIQELKEFGIIPSIIQSAIATLRL</sequence>
<dbReference type="GO" id="GO:1903394">
    <property type="term" value="P:protein localization to kinetochore involved in kinetochore assembly"/>
    <property type="evidence" value="ECO:0007669"/>
    <property type="project" value="TreeGrafter"/>
</dbReference>
<dbReference type="InterPro" id="IPR057303">
    <property type="entry name" value="Rod_N"/>
</dbReference>
<organism evidence="5">
    <name type="scientific">Culicoides sonorensis</name>
    <name type="common">Biting midge</name>
    <dbReference type="NCBI Taxonomy" id="179676"/>
    <lineage>
        <taxon>Eukaryota</taxon>
        <taxon>Metazoa</taxon>
        <taxon>Ecdysozoa</taxon>
        <taxon>Arthropoda</taxon>
        <taxon>Hexapoda</taxon>
        <taxon>Insecta</taxon>
        <taxon>Pterygota</taxon>
        <taxon>Neoptera</taxon>
        <taxon>Endopterygota</taxon>
        <taxon>Diptera</taxon>
        <taxon>Nematocera</taxon>
        <taxon>Chironomoidea</taxon>
        <taxon>Ceratopogonidae</taxon>
        <taxon>Ceratopogoninae</taxon>
        <taxon>Culicoides</taxon>
        <taxon>Monoculicoides</taxon>
    </lineage>
</organism>
<dbReference type="Pfam" id="PF24520">
    <property type="entry name" value="ARM_KNTC1_1st"/>
    <property type="match status" value="1"/>
</dbReference>
<feature type="domain" description="RZZ complex subunit KNTC1/ROD C-terminal" evidence="1">
    <location>
        <begin position="1483"/>
        <end position="2016"/>
    </location>
</feature>
<evidence type="ECO:0000313" key="5">
    <source>
        <dbReference type="EMBL" id="SSX02717.1"/>
    </source>
</evidence>
<dbReference type="GO" id="GO:0005737">
    <property type="term" value="C:cytoplasm"/>
    <property type="evidence" value="ECO:0007669"/>
    <property type="project" value="TreeGrafter"/>
</dbReference>
<dbReference type="Pfam" id="PF10493">
    <property type="entry name" value="Rod_C"/>
    <property type="match status" value="1"/>
</dbReference>
<dbReference type="GO" id="GO:1990423">
    <property type="term" value="C:RZZ complex"/>
    <property type="evidence" value="ECO:0007669"/>
    <property type="project" value="TreeGrafter"/>
</dbReference>
<evidence type="ECO:0000259" key="3">
    <source>
        <dbReference type="Pfam" id="PF24516"/>
    </source>
</evidence>
<protein>
    <submittedName>
        <fullName evidence="5">CSON008201 protein</fullName>
    </submittedName>
</protein>
<dbReference type="Pfam" id="PF24504">
    <property type="entry name" value="Rod_N"/>
    <property type="match status" value="1"/>
</dbReference>
<evidence type="ECO:0000259" key="4">
    <source>
        <dbReference type="Pfam" id="PF24520"/>
    </source>
</evidence>
<dbReference type="PANTHER" id="PTHR15688:SF1">
    <property type="entry name" value="KINETOCHORE-ASSOCIATED PROTEIN 1"/>
    <property type="match status" value="1"/>
</dbReference>